<evidence type="ECO:0008006" key="4">
    <source>
        <dbReference type="Google" id="ProtNLM"/>
    </source>
</evidence>
<dbReference type="EMBL" id="FTMD01000014">
    <property type="protein sequence ID" value="SIR37303.1"/>
    <property type="molecule type" value="Genomic_DNA"/>
</dbReference>
<dbReference type="PROSITE" id="PS51318">
    <property type="entry name" value="TAT"/>
    <property type="match status" value="1"/>
</dbReference>
<dbReference type="Pfam" id="PF10518">
    <property type="entry name" value="TAT_signal"/>
    <property type="match status" value="1"/>
</dbReference>
<feature type="chain" id="PRO_5012003581" description="Tat (Twin-arginine translocation) pathway signal sequence" evidence="1">
    <location>
        <begin position="26"/>
        <end position="133"/>
    </location>
</feature>
<name>A0A1N7AE86_9RHOO</name>
<keyword evidence="3" id="KW-1185">Reference proteome</keyword>
<keyword evidence="1" id="KW-0732">Signal</keyword>
<organism evidence="2 3">
    <name type="scientific">Aromatoleum tolulyticum</name>
    <dbReference type="NCBI Taxonomy" id="34027"/>
    <lineage>
        <taxon>Bacteria</taxon>
        <taxon>Pseudomonadati</taxon>
        <taxon>Pseudomonadota</taxon>
        <taxon>Betaproteobacteria</taxon>
        <taxon>Rhodocyclales</taxon>
        <taxon>Rhodocyclaceae</taxon>
        <taxon>Aromatoleum</taxon>
    </lineage>
</organism>
<dbReference type="OrthoDB" id="9181688at2"/>
<sequence>MDRRNFLKGMAGGGALGLAPVAALAEVSALPTEARQGVMLLAQGDLPQAMAIARGIAAGVGASPVAVDARQLGTYAGITEILDRAAGARVIGVMDDASALIFQQIAAARGAGLVMDTHRRVGRASLVSFAINT</sequence>
<accession>A0A1N7AE86</accession>
<reference evidence="3" key="1">
    <citation type="submission" date="2017-01" db="EMBL/GenBank/DDBJ databases">
        <authorList>
            <person name="Varghese N."/>
            <person name="Submissions S."/>
        </authorList>
    </citation>
    <scope>NUCLEOTIDE SEQUENCE [LARGE SCALE GENOMIC DNA]</scope>
    <source>
        <strain evidence="3">ATCC 51758</strain>
    </source>
</reference>
<dbReference type="InterPro" id="IPR006311">
    <property type="entry name" value="TAT_signal"/>
</dbReference>
<evidence type="ECO:0000256" key="1">
    <source>
        <dbReference type="SAM" id="SignalP"/>
    </source>
</evidence>
<proteinExistence type="predicted"/>
<dbReference type="RefSeq" id="WP_076603587.1">
    <property type="nucleotide sequence ID" value="NZ_FTMD01000014.1"/>
</dbReference>
<evidence type="ECO:0000313" key="2">
    <source>
        <dbReference type="EMBL" id="SIR37303.1"/>
    </source>
</evidence>
<dbReference type="AlphaFoldDB" id="A0A1N7AE86"/>
<dbReference type="Proteomes" id="UP000186819">
    <property type="component" value="Unassembled WGS sequence"/>
</dbReference>
<feature type="signal peptide" evidence="1">
    <location>
        <begin position="1"/>
        <end position="25"/>
    </location>
</feature>
<dbReference type="STRING" id="34027.SAMN05421829_1149"/>
<evidence type="ECO:0000313" key="3">
    <source>
        <dbReference type="Proteomes" id="UP000186819"/>
    </source>
</evidence>
<dbReference type="InterPro" id="IPR019546">
    <property type="entry name" value="TAT_signal_bac_arc"/>
</dbReference>
<gene>
    <name evidence="2" type="ORF">SAMN05421829_1149</name>
</gene>
<protein>
    <recommendedName>
        <fullName evidence="4">Tat (Twin-arginine translocation) pathway signal sequence</fullName>
    </recommendedName>
</protein>